<dbReference type="Gene3D" id="3.30.730.10">
    <property type="entry name" value="AP2/ERF domain"/>
    <property type="match status" value="1"/>
</dbReference>
<reference evidence="10" key="1">
    <citation type="submission" date="2013-01" db="EMBL/GenBank/DDBJ databases">
        <title>Draft Genome Sequence of a Mulberry Tree, Morus notabilis C.K. Schneid.</title>
        <authorList>
            <person name="He N."/>
            <person name="Zhao S."/>
        </authorList>
    </citation>
    <scope>NUCLEOTIDE SEQUENCE</scope>
</reference>
<dbReference type="SMART" id="SM00380">
    <property type="entry name" value="AP2"/>
    <property type="match status" value="1"/>
</dbReference>
<keyword evidence="3" id="KW-0238">DNA-binding</keyword>
<dbReference type="EMBL" id="KF678399">
    <property type="protein sequence ID" value="AHJ25988.1"/>
    <property type="molecule type" value="mRNA"/>
</dbReference>
<protein>
    <submittedName>
        <fullName evidence="8">Dehydration responsive element binding transcription factor</fullName>
    </submittedName>
    <submittedName>
        <fullName evidence="9">Dehydration-responsive element-binding protein 2A</fullName>
    </submittedName>
</protein>
<dbReference type="GO" id="GO:0003677">
    <property type="term" value="F:DNA binding"/>
    <property type="evidence" value="ECO:0007669"/>
    <property type="project" value="UniProtKB-KW"/>
</dbReference>
<reference evidence="9" key="2">
    <citation type="submission" date="2013-06" db="EMBL/GenBank/DDBJ databases">
        <title>Draft Genome Sequence of a Mulberry Tree, Morus notabilis C.K. Schn.</title>
        <authorList>
            <person name="He N."/>
            <person name="Zhao S."/>
        </authorList>
    </citation>
    <scope>NUCLEOTIDE SEQUENCE</scope>
</reference>
<dbReference type="PANTHER" id="PTHR31728:SF5">
    <property type="entry name" value="OS07G0540200 PROTEIN"/>
    <property type="match status" value="1"/>
</dbReference>
<keyword evidence="2" id="KW-0805">Transcription regulation</keyword>
<dbReference type="FunFam" id="3.30.730.10:FF:000001">
    <property type="entry name" value="Ethylene-responsive transcription factor 2"/>
    <property type="match status" value="1"/>
</dbReference>
<comment type="subcellular location">
    <subcellularLocation>
        <location evidence="1">Nucleus</location>
    </subcellularLocation>
</comment>
<evidence type="ECO:0000256" key="4">
    <source>
        <dbReference type="ARBA" id="ARBA00023163"/>
    </source>
</evidence>
<gene>
    <name evidence="8" type="primary">DREB2C</name>
    <name evidence="9" type="ORF">L484_009488</name>
</gene>
<dbReference type="Pfam" id="PF00847">
    <property type="entry name" value="AP2"/>
    <property type="match status" value="1"/>
</dbReference>
<evidence type="ECO:0000313" key="10">
    <source>
        <dbReference type="Proteomes" id="UP000030645"/>
    </source>
</evidence>
<dbReference type="CDD" id="cd23656">
    <property type="entry name" value="Abraxas_plant"/>
    <property type="match status" value="1"/>
</dbReference>
<keyword evidence="4" id="KW-0804">Transcription</keyword>
<dbReference type="InterPro" id="IPR001471">
    <property type="entry name" value="AP2/ERF_dom"/>
</dbReference>
<evidence type="ECO:0000256" key="1">
    <source>
        <dbReference type="ARBA" id="ARBA00004123"/>
    </source>
</evidence>
<feature type="domain" description="AP2/ERF" evidence="7">
    <location>
        <begin position="462"/>
        <end position="527"/>
    </location>
</feature>
<dbReference type="PROSITE" id="PS51032">
    <property type="entry name" value="AP2_ERF"/>
    <property type="match status" value="1"/>
</dbReference>
<organism evidence="8">
    <name type="scientific">Morus notabilis</name>
    <dbReference type="NCBI Taxonomy" id="981085"/>
    <lineage>
        <taxon>Eukaryota</taxon>
        <taxon>Viridiplantae</taxon>
        <taxon>Streptophyta</taxon>
        <taxon>Embryophyta</taxon>
        <taxon>Tracheophyta</taxon>
        <taxon>Spermatophyta</taxon>
        <taxon>Magnoliopsida</taxon>
        <taxon>eudicotyledons</taxon>
        <taxon>Gunneridae</taxon>
        <taxon>Pentapetalae</taxon>
        <taxon>rosids</taxon>
        <taxon>fabids</taxon>
        <taxon>Rosales</taxon>
        <taxon>Moraceae</taxon>
        <taxon>Moreae</taxon>
        <taxon>Morus</taxon>
    </lineage>
</organism>
<dbReference type="PRINTS" id="PR02054">
    <property type="entry name" value="FAM175PLANT"/>
</dbReference>
<dbReference type="PRINTS" id="PR00367">
    <property type="entry name" value="ETHRSPELEMNT"/>
</dbReference>
<feature type="compositionally biased region" description="Polar residues" evidence="6">
    <location>
        <begin position="550"/>
        <end position="567"/>
    </location>
</feature>
<evidence type="ECO:0000313" key="8">
    <source>
        <dbReference type="EMBL" id="AHJ25988.1"/>
    </source>
</evidence>
<evidence type="ECO:0000259" key="7">
    <source>
        <dbReference type="PROSITE" id="PS51032"/>
    </source>
</evidence>
<dbReference type="SUPFAM" id="SSF54171">
    <property type="entry name" value="DNA-binding domain"/>
    <property type="match status" value="1"/>
</dbReference>
<dbReference type="CDD" id="cd00018">
    <property type="entry name" value="AP2"/>
    <property type="match status" value="1"/>
</dbReference>
<dbReference type="InterPro" id="IPR036955">
    <property type="entry name" value="AP2/ERF_dom_sf"/>
</dbReference>
<dbReference type="AlphaFoldDB" id="W6FJ00"/>
<keyword evidence="5" id="KW-0539">Nucleus</keyword>
<evidence type="ECO:0000256" key="3">
    <source>
        <dbReference type="ARBA" id="ARBA00023125"/>
    </source>
</evidence>
<dbReference type="InterPro" id="IPR016177">
    <property type="entry name" value="DNA-bd_dom_sf"/>
</dbReference>
<dbReference type="Proteomes" id="UP000030645">
    <property type="component" value="Unassembled WGS sequence"/>
</dbReference>
<proteinExistence type="evidence at transcript level"/>
<evidence type="ECO:0000256" key="2">
    <source>
        <dbReference type="ARBA" id="ARBA00023015"/>
    </source>
</evidence>
<evidence type="ECO:0000256" key="5">
    <source>
        <dbReference type="ARBA" id="ARBA00023242"/>
    </source>
</evidence>
<dbReference type="Pfam" id="PF21125">
    <property type="entry name" value="MPN_2A_DUB_like"/>
    <property type="match status" value="1"/>
</dbReference>
<dbReference type="InterPro" id="IPR023241">
    <property type="entry name" value="FAM175_plant"/>
</dbReference>
<evidence type="ECO:0000256" key="6">
    <source>
        <dbReference type="SAM" id="MobiDB-lite"/>
    </source>
</evidence>
<dbReference type="PRINTS" id="PR02051">
    <property type="entry name" value="PROTEINF175"/>
</dbReference>
<dbReference type="eggNOG" id="ENOG502QPV5">
    <property type="taxonomic scope" value="Eukaryota"/>
</dbReference>
<name>W6FJ00_9ROSA</name>
<dbReference type="PANTHER" id="PTHR31728">
    <property type="entry name" value="ABRAXAS FAMILY MEMBER"/>
    <property type="match status" value="1"/>
</dbReference>
<evidence type="ECO:0000313" key="9">
    <source>
        <dbReference type="EMBL" id="EXB46341.1"/>
    </source>
</evidence>
<reference evidence="8" key="3">
    <citation type="submission" date="2013-09" db="EMBL/GenBank/DDBJ databases">
        <title>Genome-wide Identification and Characterization of DREB Transcription Factor Gene Family in Mulberry.</title>
        <authorList>
            <person name="Liu X."/>
        </authorList>
    </citation>
    <scope>NUCLEOTIDE SEQUENCE</scope>
</reference>
<dbReference type="EMBL" id="KE343925">
    <property type="protein sequence ID" value="EXB46341.1"/>
    <property type="molecule type" value="Genomic_DNA"/>
</dbReference>
<dbReference type="GO" id="GO:0003700">
    <property type="term" value="F:DNA-binding transcription factor activity"/>
    <property type="evidence" value="ECO:0007669"/>
    <property type="project" value="InterPro"/>
</dbReference>
<dbReference type="InterPro" id="IPR023238">
    <property type="entry name" value="FAM175"/>
</dbReference>
<dbReference type="GO" id="GO:0005634">
    <property type="term" value="C:nucleus"/>
    <property type="evidence" value="ECO:0007669"/>
    <property type="project" value="UniProtKB-SubCell"/>
</dbReference>
<keyword evidence="10" id="KW-1185">Reference proteome</keyword>
<feature type="region of interest" description="Disordered" evidence="6">
    <location>
        <begin position="542"/>
        <end position="567"/>
    </location>
</feature>
<sequence length="743" mass="82441">MDDLPLQKIAISGPTLASMIQRFSFSPGAVDGLLFGHVTHIAPSNLSDDVPSSSDYDSSSPLVATITGFICSGSINSFYDSTGRVDSPSLTRLLGNSDEEHRQTLIGWFSGRRKTSLRPSLREFSVAASLSSRTDLSFRVKNAPVATNLAPCVFLLLCSPSQDQAIHTHEYRAHQFRASTKSFEPKSIDIVNIGPTFRGHYGSFSPNSPFPHLPIDLRTSPMSEDRIEESLSRMKQVSMVQRELDFCAEGVEVGDLQRLMGPEAANYTAGVEDLYEKMLAKIENLARLVEKSSAKVLEQKRLLADDLFFGQGRHGVRRRHLHQLHSVSFSSFPVLPANDAVFDPQSDRLWLAPSSPVRLWVGESETPLSAVIDTLDGCWSFTAVAGDPAVRHRSKTTNILSIKPRKRRNGSRSIVDTLAKWKEYNSQLCSVEGGEGSLKSPAKGSRKGCMLGKGGPENSVCNYRGVRQRTRGKWVAEIREPNNRTTKTSKRGTRLWLGTFSTAHEAALAYDEAAKAMYGPVALLNFPDYPLDPTHQLTVSSEDARVSDPTRYSSFNGNTQSQQNKPLNTETMMSNGCNSCGDSYACLEDEHKNTCYYPALDFDIANDAKMPEKQESSCGSVGSSSSLDCLQNWAKDGTLGIDYYWDNCCEMPSSFDYRMQIKNCDLSKSLNHTDEAHLSSINEFDFLRPAGMPMVFIKKPEPRDRATVSATPIKAASDNEVVTEGRHFLLWRWPWKSLHEHKT</sequence>
<accession>W6FJ00</accession>
<dbReference type="GO" id="GO:0031593">
    <property type="term" value="F:polyubiquitin modification-dependent protein binding"/>
    <property type="evidence" value="ECO:0007669"/>
    <property type="project" value="TreeGrafter"/>
</dbReference>